<keyword evidence="1" id="KW-0472">Membrane</keyword>
<keyword evidence="1" id="KW-0812">Transmembrane</keyword>
<evidence type="ECO:0000313" key="2">
    <source>
        <dbReference type="EMBL" id="STD10826.1"/>
    </source>
</evidence>
<evidence type="ECO:0000313" key="3">
    <source>
        <dbReference type="Proteomes" id="UP000254118"/>
    </source>
</evidence>
<sequence>MHRGSSVRSMARLERRMARMVRHRVALSWLMAWAWRLRRPCQPSVSVVGLVGTGCGAVLLYAWVMALVGYVVG</sequence>
<proteinExistence type="predicted"/>
<gene>
    <name evidence="2" type="ORF">NCTC7915_01456</name>
</gene>
<feature type="transmembrane region" description="Helical" evidence="1">
    <location>
        <begin position="48"/>
        <end position="72"/>
    </location>
</feature>
<accession>A0AA46H0N0</accession>
<dbReference type="EMBL" id="UFYA01000001">
    <property type="protein sequence ID" value="STD10826.1"/>
    <property type="molecule type" value="Genomic_DNA"/>
</dbReference>
<dbReference type="AlphaFoldDB" id="A0AA46H0N0"/>
<dbReference type="Proteomes" id="UP000254118">
    <property type="component" value="Unassembled WGS sequence"/>
</dbReference>
<protein>
    <submittedName>
        <fullName evidence="2">Uncharacterized protein</fullName>
    </submittedName>
</protein>
<keyword evidence="1" id="KW-1133">Transmembrane helix</keyword>
<reference evidence="2 3" key="1">
    <citation type="submission" date="2018-06" db="EMBL/GenBank/DDBJ databases">
        <authorList>
            <consortium name="Pathogen Informatics"/>
            <person name="Doyle S."/>
        </authorList>
    </citation>
    <scope>NUCLEOTIDE SEQUENCE [LARGE SCALE GENOMIC DNA]</scope>
    <source>
        <strain evidence="2 3">NCTC7915</strain>
    </source>
</reference>
<comment type="caution">
    <text evidence="2">The sequence shown here is derived from an EMBL/GenBank/DDBJ whole genome shotgun (WGS) entry which is preliminary data.</text>
</comment>
<name>A0AA46H0N0_9MICO</name>
<organism evidence="2 3">
    <name type="scientific">Dermatophilus congolensis</name>
    <dbReference type="NCBI Taxonomy" id="1863"/>
    <lineage>
        <taxon>Bacteria</taxon>
        <taxon>Bacillati</taxon>
        <taxon>Actinomycetota</taxon>
        <taxon>Actinomycetes</taxon>
        <taxon>Micrococcales</taxon>
        <taxon>Dermatophilaceae</taxon>
        <taxon>Dermatophilus</taxon>
    </lineage>
</organism>
<evidence type="ECO:0000256" key="1">
    <source>
        <dbReference type="SAM" id="Phobius"/>
    </source>
</evidence>